<accession>A0A167Q6G1</accession>
<name>A0A167Q6G1_CORDF</name>
<reference evidence="1 2" key="1">
    <citation type="journal article" date="2016" name="Genome Biol. Evol.">
        <title>Divergent and convergent evolution of fungal pathogenicity.</title>
        <authorList>
            <person name="Shang Y."/>
            <person name="Xiao G."/>
            <person name="Zheng P."/>
            <person name="Cen K."/>
            <person name="Zhan S."/>
            <person name="Wang C."/>
        </authorList>
    </citation>
    <scope>NUCLEOTIDE SEQUENCE [LARGE SCALE GENOMIC DNA]</scope>
    <source>
        <strain evidence="1 2">RCEF 1005</strain>
    </source>
</reference>
<proteinExistence type="predicted"/>
<organism evidence="1 2">
    <name type="scientific">Akanthomyces lecanii RCEF 1005</name>
    <dbReference type="NCBI Taxonomy" id="1081108"/>
    <lineage>
        <taxon>Eukaryota</taxon>
        <taxon>Fungi</taxon>
        <taxon>Dikarya</taxon>
        <taxon>Ascomycota</taxon>
        <taxon>Pezizomycotina</taxon>
        <taxon>Sordariomycetes</taxon>
        <taxon>Hypocreomycetidae</taxon>
        <taxon>Hypocreales</taxon>
        <taxon>Cordycipitaceae</taxon>
        <taxon>Akanthomyces</taxon>
        <taxon>Cordyceps confragosa</taxon>
    </lineage>
</organism>
<dbReference type="Proteomes" id="UP000076881">
    <property type="component" value="Unassembled WGS sequence"/>
</dbReference>
<comment type="caution">
    <text evidence="1">The sequence shown here is derived from an EMBL/GenBank/DDBJ whole genome shotgun (WGS) entry which is preliminary data.</text>
</comment>
<protein>
    <submittedName>
        <fullName evidence="1">Uncharacterized protein</fullName>
    </submittedName>
</protein>
<evidence type="ECO:0000313" key="1">
    <source>
        <dbReference type="EMBL" id="OAA57341.1"/>
    </source>
</evidence>
<keyword evidence="2" id="KW-1185">Reference proteome</keyword>
<dbReference type="STRING" id="1081108.A0A167Q6G1"/>
<dbReference type="OrthoDB" id="5242192at2759"/>
<dbReference type="EMBL" id="AZHF01000030">
    <property type="protein sequence ID" value="OAA57341.1"/>
    <property type="molecule type" value="Genomic_DNA"/>
</dbReference>
<gene>
    <name evidence="1" type="ORF">LEL_10915</name>
</gene>
<dbReference type="AlphaFoldDB" id="A0A167Q6G1"/>
<evidence type="ECO:0000313" key="2">
    <source>
        <dbReference type="Proteomes" id="UP000076881"/>
    </source>
</evidence>
<sequence length="476" mass="53579">MPPSGLGSTATAEDEDNSFLRTEDKFLEYASRFADTVPTSEGLSEAAWHLAQQQAPPRDAVQSYLDLLRQLDSPVEILPIRPLRNHITLSSEGSVRPAIIPFVEGSAWAFAVAYPDCIHWYDSRREQPIPSLSSPDKRVVTNHWTGPKHERNGDSGIFMLMGIRCIQRGGPHLPQETAVNLASAFRARVVIELLCGKIDPSRHAAESLLSQEVEEQSLFFEDAMNGIDRQSPASPDAEPENMLAPSPFDSYLSPPPATASLAQPACKRVRQESGCKVADARTILANLNEASLATRAVVRSAGTPLDILWLLVQNISSTSAFHDRLNAILFYEEMTRHRTDNDVKEAMQHPIDVRDMRIVQARCKFWKDVCELRSEWEEDKYVLLLAFPRAVTGRTGRARHIQELERRLNDRDDHLQQYLHAARDLCRAIIHSSLPCESLMIDIYHLKQHEPLSDSMYDAFVSVKPRARVPLPRLAR</sequence>